<dbReference type="PRINTS" id="PR00507">
    <property type="entry name" value="N12N6MTFRASE"/>
</dbReference>
<reference evidence="8" key="2">
    <citation type="submission" date="2021-08" db="EMBL/GenBank/DDBJ databases">
        <authorList>
            <person name="Tani A."/>
            <person name="Ola A."/>
            <person name="Ogura Y."/>
            <person name="Katsura K."/>
            <person name="Hayashi T."/>
        </authorList>
    </citation>
    <scope>NUCLEOTIDE SEQUENCE</scope>
    <source>
        <strain evidence="8">NBRC 103626</strain>
    </source>
</reference>
<keyword evidence="4" id="KW-0808">Transferase</keyword>
<dbReference type="GO" id="GO:0032259">
    <property type="term" value="P:methylation"/>
    <property type="evidence" value="ECO:0007669"/>
    <property type="project" value="UniProtKB-KW"/>
</dbReference>
<dbReference type="InterPro" id="IPR050953">
    <property type="entry name" value="N4_N6_ade-DNA_methylase"/>
</dbReference>
<dbReference type="PANTHER" id="PTHR33841">
    <property type="entry name" value="DNA METHYLTRANSFERASE YEEA-RELATED"/>
    <property type="match status" value="1"/>
</dbReference>
<keyword evidence="9" id="KW-1185">Reference proteome</keyword>
<comment type="caution">
    <text evidence="8">The sequence shown here is derived from an EMBL/GenBank/DDBJ whole genome shotgun (WGS) entry which is preliminary data.</text>
</comment>
<evidence type="ECO:0000256" key="6">
    <source>
        <dbReference type="ARBA" id="ARBA00047942"/>
    </source>
</evidence>
<feature type="domain" description="DNA methylase adenine-specific" evidence="7">
    <location>
        <begin position="303"/>
        <end position="529"/>
    </location>
</feature>
<reference evidence="8" key="1">
    <citation type="journal article" date="2016" name="Front. Microbiol.">
        <title>Genome Sequence of the Piezophilic, Mesophilic Sulfate-Reducing Bacterium Desulfovibrio indicus J2T.</title>
        <authorList>
            <person name="Cao J."/>
            <person name="Maignien L."/>
            <person name="Shao Z."/>
            <person name="Alain K."/>
            <person name="Jebbar M."/>
        </authorList>
    </citation>
    <scope>NUCLEOTIDE SEQUENCE</scope>
    <source>
        <strain evidence="8">NBRC 103626</strain>
    </source>
</reference>
<evidence type="ECO:0000256" key="4">
    <source>
        <dbReference type="ARBA" id="ARBA00022679"/>
    </source>
</evidence>
<dbReference type="GO" id="GO:0003677">
    <property type="term" value="F:DNA binding"/>
    <property type="evidence" value="ECO:0007669"/>
    <property type="project" value="InterPro"/>
</dbReference>
<keyword evidence="5" id="KW-0949">S-adenosyl-L-methionine</keyword>
<dbReference type="InterPro" id="IPR029063">
    <property type="entry name" value="SAM-dependent_MTases_sf"/>
</dbReference>
<dbReference type="EC" id="2.1.1.72" evidence="2"/>
<evidence type="ECO:0000313" key="9">
    <source>
        <dbReference type="Proteomes" id="UP001055108"/>
    </source>
</evidence>
<evidence type="ECO:0000313" key="8">
    <source>
        <dbReference type="EMBL" id="GJD79044.1"/>
    </source>
</evidence>
<dbReference type="SUPFAM" id="SSF53335">
    <property type="entry name" value="S-adenosyl-L-methionine-dependent methyltransferases"/>
    <property type="match status" value="1"/>
</dbReference>
<name>A0AA37HP16_9HYPH</name>
<dbReference type="Pfam" id="PF02384">
    <property type="entry name" value="N6_Mtase"/>
    <property type="match status" value="1"/>
</dbReference>
<organism evidence="8 9">
    <name type="scientific">Methylobacterium gregans</name>
    <dbReference type="NCBI Taxonomy" id="374424"/>
    <lineage>
        <taxon>Bacteria</taxon>
        <taxon>Pseudomonadati</taxon>
        <taxon>Pseudomonadota</taxon>
        <taxon>Alphaproteobacteria</taxon>
        <taxon>Hyphomicrobiales</taxon>
        <taxon>Methylobacteriaceae</taxon>
        <taxon>Methylobacterium</taxon>
    </lineage>
</organism>
<dbReference type="GO" id="GO:0008170">
    <property type="term" value="F:N-methyltransferase activity"/>
    <property type="evidence" value="ECO:0007669"/>
    <property type="project" value="InterPro"/>
</dbReference>
<dbReference type="RefSeq" id="WP_238302897.1">
    <property type="nucleotide sequence ID" value="NZ_BPQM01000052.1"/>
</dbReference>
<dbReference type="GO" id="GO:0009007">
    <property type="term" value="F:site-specific DNA-methyltransferase (adenine-specific) activity"/>
    <property type="evidence" value="ECO:0007669"/>
    <property type="project" value="UniProtKB-EC"/>
</dbReference>
<proteinExistence type="inferred from homology"/>
<dbReference type="AlphaFoldDB" id="A0AA37HP16"/>
<evidence type="ECO:0000256" key="3">
    <source>
        <dbReference type="ARBA" id="ARBA00022603"/>
    </source>
</evidence>
<evidence type="ECO:0000256" key="5">
    <source>
        <dbReference type="ARBA" id="ARBA00022691"/>
    </source>
</evidence>
<comment type="catalytic activity">
    <reaction evidence="6">
        <text>a 2'-deoxyadenosine in DNA + S-adenosyl-L-methionine = an N(6)-methyl-2'-deoxyadenosine in DNA + S-adenosyl-L-homocysteine + H(+)</text>
        <dbReference type="Rhea" id="RHEA:15197"/>
        <dbReference type="Rhea" id="RHEA-COMP:12418"/>
        <dbReference type="Rhea" id="RHEA-COMP:12419"/>
        <dbReference type="ChEBI" id="CHEBI:15378"/>
        <dbReference type="ChEBI" id="CHEBI:57856"/>
        <dbReference type="ChEBI" id="CHEBI:59789"/>
        <dbReference type="ChEBI" id="CHEBI:90615"/>
        <dbReference type="ChEBI" id="CHEBI:90616"/>
        <dbReference type="EC" id="2.1.1.72"/>
    </reaction>
</comment>
<dbReference type="Proteomes" id="UP001055108">
    <property type="component" value="Unassembled WGS sequence"/>
</dbReference>
<evidence type="ECO:0000256" key="2">
    <source>
        <dbReference type="ARBA" id="ARBA00011900"/>
    </source>
</evidence>
<accession>A0AA37HP16</accession>
<protein>
    <recommendedName>
        <fullName evidence="2">site-specific DNA-methyltransferase (adenine-specific)</fullName>
        <ecNumber evidence="2">2.1.1.72</ecNumber>
    </recommendedName>
</protein>
<dbReference type="PANTHER" id="PTHR33841:SF5">
    <property type="entry name" value="DNA METHYLASE (MODIFICATION METHYLASE) (METHYLTRANSFERASE)-RELATED"/>
    <property type="match status" value="1"/>
</dbReference>
<evidence type="ECO:0000256" key="1">
    <source>
        <dbReference type="ARBA" id="ARBA00006594"/>
    </source>
</evidence>
<comment type="similarity">
    <text evidence="1">Belongs to the N(4)/N(6)-methyltransferase family.</text>
</comment>
<evidence type="ECO:0000259" key="7">
    <source>
        <dbReference type="Pfam" id="PF02384"/>
    </source>
</evidence>
<dbReference type="Gene3D" id="3.40.50.150">
    <property type="entry name" value="Vaccinia Virus protein VP39"/>
    <property type="match status" value="1"/>
</dbReference>
<sequence length="1020" mass="113477">MSVSAYHDALARTGYLRKSELTWEPVKGLVTGYNAESLQLEPAFSDRAGLAVDAVYETVDGPMLLIKDAGSTMPTQETLDQWVERAWNLGIAPLLWIVTPTDVRVYDSFRGIGPQSAKGPVGTFALAIEEQMRQLDEACGRLSLDTGAFWRSSLAENIDRSQRIDKVLLREIAELERQLVLAGPKHDDDADAQKRERDLCQELVLCTLFASYLLARGIAQPLLPDNLPADLSRIYEDTTQARHLFDWLHETFNGDVFPRNVGQDARLEHLVLLRDFVQDISLLKGQRGQFRLFKFRFDTIPIELISSVYEEFAQRTAGALSRQQSLHYTPVELVHMALDPVFDGLDARARVLDPTCGSGLFLVQALRRLVWKRCGNGPRPRRIVREILYKQVFGVDVNRAALRIAAFSLYLAALEIETTESGELYDRTQFERLIGKTLFCDSFLEKTMQDRCRKLGVKAIVGNVPWTYVRGNTSTATANAKPRRSPDHAFLSAAIDVVGADGRLAIYVKATPFFSRDASAIASRNSVIQRLNRLALINLSNLRSEDLFPGVRGPALLVCANCGHLPDQDYLLAGRLPWTGDFKRSGRITLTSADFKTVPKAAVLAAPSYLKAIMLGTARDALLMQRIEAHDLTLGSLLERIGIYDWSFKKHAGPLKSQIITRCGQGFQVKGENVKPVSDTIANLPAVFAEDYRAVQFDPTTIRSLEKRGITRVLFERARSIYDAPLLLCPKSAHQLALKKGRYSAAIVNVDAAYSESFYGISFKNRDVRLAQILCAILNSAVAGFQFLFGAGGVGIERPAVEPNDLRQLRLPEFDVTDELARRAQDALDQSEHDGGEALDTLADELYKLNPSEGALVRDSIGRARSSFLDTPEARQEDVRAPDYDELTAYASATCQTVNAILRVDGSEHLMASIAQPLRSDHDPTAAFSVVRFAMASGRAKREVVVKAMAAVEAQAVYDSVRHSLVKETYTYLRERRAMRIYGERDVTIVKPAQRRYWSVAAGFEDGDIILTDHWTQAGS</sequence>
<gene>
    <name evidence="8" type="ORF">NBEOAGPD_2264</name>
</gene>
<dbReference type="InterPro" id="IPR003356">
    <property type="entry name" value="DNA_methylase_A-5"/>
</dbReference>
<dbReference type="EMBL" id="BPQM01000052">
    <property type="protein sequence ID" value="GJD79044.1"/>
    <property type="molecule type" value="Genomic_DNA"/>
</dbReference>
<keyword evidence="3" id="KW-0489">Methyltransferase</keyword>